<evidence type="ECO:0000313" key="1">
    <source>
        <dbReference type="EMBL" id="SBS51341.1"/>
    </source>
</evidence>
<gene>
    <name evidence="1" type="primary">Nfu_g_1_016278</name>
</gene>
<sequence>IILSVNINQCGCVSRFLGYSCMYFWTLRRSRATVVTVFFSCSFSEAVVPMQLNPIYHENKSTETQTELLLVRKKDASEASVPKSHKAEAGFAHKERELAEPRVMGEHQEKEEPCLLVRVFLPHGGSKRILQINR</sequence>
<feature type="non-terminal residue" evidence="1">
    <location>
        <position position="134"/>
    </location>
</feature>
<reference evidence="1" key="1">
    <citation type="submission" date="2016-05" db="EMBL/GenBank/DDBJ databases">
        <authorList>
            <person name="Lavstsen T."/>
            <person name="Jespersen J.S."/>
        </authorList>
    </citation>
    <scope>NUCLEOTIDE SEQUENCE</scope>
    <source>
        <tissue evidence="1">Brain</tissue>
    </source>
</reference>
<name>A0A1A8UUR1_NOTFU</name>
<feature type="non-terminal residue" evidence="1">
    <location>
        <position position="1"/>
    </location>
</feature>
<proteinExistence type="predicted"/>
<dbReference type="AlphaFoldDB" id="A0A1A8UUR1"/>
<accession>A0A1A8UUR1</accession>
<reference evidence="1" key="2">
    <citation type="submission" date="2016-06" db="EMBL/GenBank/DDBJ databases">
        <title>The genome of a short-lived fish provides insights into sex chromosome evolution and the genetic control of aging.</title>
        <authorList>
            <person name="Reichwald K."/>
            <person name="Felder M."/>
            <person name="Petzold A."/>
            <person name="Koch P."/>
            <person name="Groth M."/>
            <person name="Platzer M."/>
        </authorList>
    </citation>
    <scope>NUCLEOTIDE SEQUENCE</scope>
    <source>
        <tissue evidence="1">Brain</tissue>
    </source>
</reference>
<organism evidence="1">
    <name type="scientific">Nothobranchius furzeri</name>
    <name type="common">Turquoise killifish</name>
    <dbReference type="NCBI Taxonomy" id="105023"/>
    <lineage>
        <taxon>Eukaryota</taxon>
        <taxon>Metazoa</taxon>
        <taxon>Chordata</taxon>
        <taxon>Craniata</taxon>
        <taxon>Vertebrata</taxon>
        <taxon>Euteleostomi</taxon>
        <taxon>Actinopterygii</taxon>
        <taxon>Neopterygii</taxon>
        <taxon>Teleostei</taxon>
        <taxon>Neoteleostei</taxon>
        <taxon>Acanthomorphata</taxon>
        <taxon>Ovalentaria</taxon>
        <taxon>Atherinomorphae</taxon>
        <taxon>Cyprinodontiformes</taxon>
        <taxon>Nothobranchiidae</taxon>
        <taxon>Nothobranchius</taxon>
    </lineage>
</organism>
<protein>
    <submittedName>
        <fullName evidence="1">Uncharacterized protein</fullName>
    </submittedName>
</protein>
<dbReference type="EMBL" id="HAEJ01010884">
    <property type="protein sequence ID" value="SBS51341.1"/>
    <property type="molecule type" value="Transcribed_RNA"/>
</dbReference>